<dbReference type="PANTHER" id="PTHR10996:SF119">
    <property type="entry name" value="FI03731P-RELATED"/>
    <property type="match status" value="1"/>
</dbReference>
<comment type="similarity">
    <text evidence="3">Belongs to the D-isomer specific 2-hydroxyacid dehydrogenase family.</text>
</comment>
<dbReference type="Pfam" id="PF00389">
    <property type="entry name" value="2-Hacid_dh"/>
    <property type="match status" value="1"/>
</dbReference>
<dbReference type="EMBL" id="JAIFRP010000047">
    <property type="protein sequence ID" value="KAK2580729.1"/>
    <property type="molecule type" value="Genomic_DNA"/>
</dbReference>
<evidence type="ECO:0000259" key="4">
    <source>
        <dbReference type="Pfam" id="PF00389"/>
    </source>
</evidence>
<dbReference type="GO" id="GO:0008465">
    <property type="term" value="F:hydroxypyruvate reductase (NADH) activity"/>
    <property type="evidence" value="ECO:0007669"/>
    <property type="project" value="TreeGrafter"/>
</dbReference>
<sequence length="319" mass="34292">MTKPRVLVTSNDIPSAGIELLQTRCDVTIIQTKKSTREEVLQALPGHDAVFITGHHNVNTEFLNIAGPSLKVVSTMSAGYDHLDVPEIKRRGIKVGHTPQVLSAAVAEIAVMLTLCAARRAHEGRLKLEEGKTESTLNWLLGQDLRGSTVGIVGLGNIGQATVKRLIGFEIGTFLYTGHSRKKAGDDLGAKFVSLDQLLAESDFVIVAVPLTNETSGLFNDTMFGKMKKNAVFVNVGRGKVVDTNALVKALKNRTIFAAGLDVTDPEPLPPDHELLKLPNAVILPHLGSATIKTRNDMSIAAALNILNGLEGKPLVYEL</sequence>
<keyword evidence="1 3" id="KW-0560">Oxidoreductase</keyword>
<evidence type="ECO:0000256" key="2">
    <source>
        <dbReference type="ARBA" id="ARBA00073306"/>
    </source>
</evidence>
<keyword evidence="7" id="KW-1185">Reference proteome</keyword>
<feature type="domain" description="D-isomer specific 2-hydroxyacid dehydrogenase NAD-binding" evidence="5">
    <location>
        <begin position="111"/>
        <end position="288"/>
    </location>
</feature>
<evidence type="ECO:0000259" key="5">
    <source>
        <dbReference type="Pfam" id="PF02826"/>
    </source>
</evidence>
<gene>
    <name evidence="6" type="ORF">KPH14_011357</name>
</gene>
<accession>A0AAD9VND5</accession>
<feature type="domain" description="D-isomer specific 2-hydroxyacid dehydrogenase catalytic" evidence="4">
    <location>
        <begin position="7"/>
        <end position="315"/>
    </location>
</feature>
<evidence type="ECO:0000256" key="3">
    <source>
        <dbReference type="RuleBase" id="RU003719"/>
    </source>
</evidence>
<reference evidence="6" key="2">
    <citation type="journal article" date="2023" name="Commun. Biol.">
        <title>Intrasexual cuticular hydrocarbon dimorphism in a wasp sheds light on hydrocarbon biosynthesis genes in Hymenoptera.</title>
        <authorList>
            <person name="Moris V.C."/>
            <person name="Podsiadlowski L."/>
            <person name="Martin S."/>
            <person name="Oeyen J.P."/>
            <person name="Donath A."/>
            <person name="Petersen M."/>
            <person name="Wilbrandt J."/>
            <person name="Misof B."/>
            <person name="Liedtke D."/>
            <person name="Thamm M."/>
            <person name="Scheiner R."/>
            <person name="Schmitt T."/>
            <person name="Niehuis O."/>
        </authorList>
    </citation>
    <scope>NUCLEOTIDE SEQUENCE</scope>
    <source>
        <strain evidence="6">GBR_01_08_01A</strain>
    </source>
</reference>
<comment type="caution">
    <text evidence="6">The sequence shown here is derived from an EMBL/GenBank/DDBJ whole genome shotgun (WGS) entry which is preliminary data.</text>
</comment>
<dbReference type="FunFam" id="3.40.50.720:FF:000026">
    <property type="entry name" value="Glyoxylate/hydroxypyruvate reductase B"/>
    <property type="match status" value="1"/>
</dbReference>
<proteinExistence type="inferred from homology"/>
<dbReference type="PROSITE" id="PS00671">
    <property type="entry name" value="D_2_HYDROXYACID_DH_3"/>
    <property type="match status" value="1"/>
</dbReference>
<dbReference type="InterPro" id="IPR050223">
    <property type="entry name" value="D-isomer_2-hydroxyacid_DH"/>
</dbReference>
<dbReference type="GO" id="GO:0030267">
    <property type="term" value="F:glyoxylate reductase (NADPH) activity"/>
    <property type="evidence" value="ECO:0007669"/>
    <property type="project" value="TreeGrafter"/>
</dbReference>
<evidence type="ECO:0000256" key="1">
    <source>
        <dbReference type="ARBA" id="ARBA00023002"/>
    </source>
</evidence>
<evidence type="ECO:0000313" key="6">
    <source>
        <dbReference type="EMBL" id="KAK2580729.1"/>
    </source>
</evidence>
<reference evidence="6" key="1">
    <citation type="submission" date="2021-08" db="EMBL/GenBank/DDBJ databases">
        <authorList>
            <person name="Misof B."/>
            <person name="Oliver O."/>
            <person name="Podsiadlowski L."/>
            <person name="Donath A."/>
            <person name="Peters R."/>
            <person name="Mayer C."/>
            <person name="Rust J."/>
            <person name="Gunkel S."/>
            <person name="Lesny P."/>
            <person name="Martin S."/>
            <person name="Oeyen J.P."/>
            <person name="Petersen M."/>
            <person name="Panagiotis P."/>
            <person name="Wilbrandt J."/>
            <person name="Tanja T."/>
        </authorList>
    </citation>
    <scope>NUCLEOTIDE SEQUENCE</scope>
    <source>
        <strain evidence="6">GBR_01_08_01A</strain>
        <tissue evidence="6">Thorax + abdomen</tissue>
    </source>
</reference>
<dbReference type="SUPFAM" id="SSF51735">
    <property type="entry name" value="NAD(P)-binding Rossmann-fold domains"/>
    <property type="match status" value="1"/>
</dbReference>
<dbReference type="InterPro" id="IPR029753">
    <property type="entry name" value="D-isomer_DH_CS"/>
</dbReference>
<dbReference type="PANTHER" id="PTHR10996">
    <property type="entry name" value="2-HYDROXYACID DEHYDROGENASE-RELATED"/>
    <property type="match status" value="1"/>
</dbReference>
<dbReference type="CDD" id="cd05301">
    <property type="entry name" value="GDH"/>
    <property type="match status" value="1"/>
</dbReference>
<organism evidence="6 7">
    <name type="scientific">Odynerus spinipes</name>
    <dbReference type="NCBI Taxonomy" id="1348599"/>
    <lineage>
        <taxon>Eukaryota</taxon>
        <taxon>Metazoa</taxon>
        <taxon>Ecdysozoa</taxon>
        <taxon>Arthropoda</taxon>
        <taxon>Hexapoda</taxon>
        <taxon>Insecta</taxon>
        <taxon>Pterygota</taxon>
        <taxon>Neoptera</taxon>
        <taxon>Endopterygota</taxon>
        <taxon>Hymenoptera</taxon>
        <taxon>Apocrita</taxon>
        <taxon>Aculeata</taxon>
        <taxon>Vespoidea</taxon>
        <taxon>Vespidae</taxon>
        <taxon>Eumeninae</taxon>
        <taxon>Odynerus</taxon>
    </lineage>
</organism>
<dbReference type="InterPro" id="IPR036291">
    <property type="entry name" value="NAD(P)-bd_dom_sf"/>
</dbReference>
<name>A0AAD9VND5_9HYME</name>
<protein>
    <recommendedName>
        <fullName evidence="2">Glyoxylate reductase/hydroxypyruvate reductase</fullName>
    </recommendedName>
</protein>
<dbReference type="GO" id="GO:0051287">
    <property type="term" value="F:NAD binding"/>
    <property type="evidence" value="ECO:0007669"/>
    <property type="project" value="InterPro"/>
</dbReference>
<evidence type="ECO:0000313" key="7">
    <source>
        <dbReference type="Proteomes" id="UP001258017"/>
    </source>
</evidence>
<dbReference type="Pfam" id="PF02826">
    <property type="entry name" value="2-Hacid_dh_C"/>
    <property type="match status" value="1"/>
</dbReference>
<dbReference type="Gene3D" id="3.40.50.720">
    <property type="entry name" value="NAD(P)-binding Rossmann-like Domain"/>
    <property type="match status" value="2"/>
</dbReference>
<dbReference type="InterPro" id="IPR006140">
    <property type="entry name" value="D-isomer_DH_NAD-bd"/>
</dbReference>
<dbReference type="InterPro" id="IPR006139">
    <property type="entry name" value="D-isomer_2_OHA_DH_cat_dom"/>
</dbReference>
<dbReference type="PROSITE" id="PS00065">
    <property type="entry name" value="D_2_HYDROXYACID_DH_1"/>
    <property type="match status" value="1"/>
</dbReference>
<dbReference type="AlphaFoldDB" id="A0AAD9VND5"/>
<dbReference type="Proteomes" id="UP001258017">
    <property type="component" value="Unassembled WGS sequence"/>
</dbReference>
<dbReference type="SUPFAM" id="SSF52283">
    <property type="entry name" value="Formate/glycerate dehydrogenase catalytic domain-like"/>
    <property type="match status" value="1"/>
</dbReference>
<dbReference type="InterPro" id="IPR029752">
    <property type="entry name" value="D-isomer_DH_CS1"/>
</dbReference>
<dbReference type="GO" id="GO:0005829">
    <property type="term" value="C:cytosol"/>
    <property type="evidence" value="ECO:0007669"/>
    <property type="project" value="TreeGrafter"/>
</dbReference>